<dbReference type="InterPro" id="IPR008271">
    <property type="entry name" value="Ser/Thr_kinase_AS"/>
</dbReference>
<protein>
    <submittedName>
        <fullName evidence="7">Serine/threonine protein kinase</fullName>
    </submittedName>
</protein>
<keyword evidence="4 5" id="KW-0067">ATP-binding</keyword>
<evidence type="ECO:0000256" key="4">
    <source>
        <dbReference type="ARBA" id="ARBA00022840"/>
    </source>
</evidence>
<dbReference type="InterPro" id="IPR045269">
    <property type="entry name" value="Atg1-like"/>
</dbReference>
<proteinExistence type="predicted"/>
<evidence type="ECO:0000259" key="6">
    <source>
        <dbReference type="PROSITE" id="PS50011"/>
    </source>
</evidence>
<dbReference type="GO" id="GO:0004674">
    <property type="term" value="F:protein serine/threonine kinase activity"/>
    <property type="evidence" value="ECO:0007669"/>
    <property type="project" value="UniProtKB-KW"/>
</dbReference>
<accession>A0A947DFU2</accession>
<dbReference type="SUPFAM" id="SSF56112">
    <property type="entry name" value="Protein kinase-like (PK-like)"/>
    <property type="match status" value="1"/>
</dbReference>
<dbReference type="PROSITE" id="PS50011">
    <property type="entry name" value="PROTEIN_KINASE_DOM"/>
    <property type="match status" value="1"/>
</dbReference>
<reference evidence="7" key="1">
    <citation type="submission" date="2020-11" db="EMBL/GenBank/DDBJ databases">
        <authorList>
            <person name="Konstantinou D."/>
            <person name="Gkelis S."/>
            <person name="Popin R."/>
            <person name="Fewer D."/>
            <person name="Sivonen K."/>
        </authorList>
    </citation>
    <scope>NUCLEOTIDE SEQUENCE</scope>
    <source>
        <strain evidence="7">TAU-MAC 1115</strain>
    </source>
</reference>
<evidence type="ECO:0000313" key="8">
    <source>
        <dbReference type="Proteomes" id="UP000717364"/>
    </source>
</evidence>
<dbReference type="AlphaFoldDB" id="A0A947DFU2"/>
<gene>
    <name evidence="7" type="ORF">IXB50_11935</name>
</gene>
<name>A0A947DFU2_9CYAN</name>
<keyword evidence="3 7" id="KW-0418">Kinase</keyword>
<dbReference type="EMBL" id="JADOES010000021">
    <property type="protein sequence ID" value="MBT9316130.1"/>
    <property type="molecule type" value="Genomic_DNA"/>
</dbReference>
<dbReference type="CDD" id="cd14014">
    <property type="entry name" value="STKc_PknB_like"/>
    <property type="match status" value="1"/>
</dbReference>
<evidence type="ECO:0000313" key="7">
    <source>
        <dbReference type="EMBL" id="MBT9316130.1"/>
    </source>
</evidence>
<organism evidence="7 8">
    <name type="scientific">Leptothoe spongobia TAU-MAC 1115</name>
    <dbReference type="NCBI Taxonomy" id="1967444"/>
    <lineage>
        <taxon>Bacteria</taxon>
        <taxon>Bacillati</taxon>
        <taxon>Cyanobacteriota</taxon>
        <taxon>Cyanophyceae</taxon>
        <taxon>Nodosilineales</taxon>
        <taxon>Cymatolegaceae</taxon>
        <taxon>Leptothoe</taxon>
        <taxon>Leptothoe spongobia</taxon>
    </lineage>
</organism>
<keyword evidence="2 5" id="KW-0547">Nucleotide-binding</keyword>
<evidence type="ECO:0000256" key="2">
    <source>
        <dbReference type="ARBA" id="ARBA00022741"/>
    </source>
</evidence>
<dbReference type="Proteomes" id="UP000717364">
    <property type="component" value="Unassembled WGS sequence"/>
</dbReference>
<dbReference type="InterPro" id="IPR000719">
    <property type="entry name" value="Prot_kinase_dom"/>
</dbReference>
<evidence type="ECO:0000256" key="3">
    <source>
        <dbReference type="ARBA" id="ARBA00022777"/>
    </source>
</evidence>
<dbReference type="InterPro" id="IPR017441">
    <property type="entry name" value="Protein_kinase_ATP_BS"/>
</dbReference>
<dbReference type="GO" id="GO:0016020">
    <property type="term" value="C:membrane"/>
    <property type="evidence" value="ECO:0007669"/>
    <property type="project" value="TreeGrafter"/>
</dbReference>
<keyword evidence="8" id="KW-1185">Reference proteome</keyword>
<feature type="domain" description="Protein kinase" evidence="6">
    <location>
        <begin position="10"/>
        <end position="265"/>
    </location>
</feature>
<dbReference type="SMART" id="SM00220">
    <property type="entry name" value="S_TKc"/>
    <property type="match status" value="1"/>
</dbReference>
<dbReference type="PANTHER" id="PTHR24348:SF22">
    <property type="entry name" value="NON-SPECIFIC SERINE_THREONINE PROTEIN KINASE"/>
    <property type="match status" value="1"/>
</dbReference>
<dbReference type="GO" id="GO:0000407">
    <property type="term" value="C:phagophore assembly site"/>
    <property type="evidence" value="ECO:0007669"/>
    <property type="project" value="TreeGrafter"/>
</dbReference>
<feature type="binding site" evidence="5">
    <location>
        <position position="39"/>
    </location>
    <ligand>
        <name>ATP</name>
        <dbReference type="ChEBI" id="CHEBI:30616"/>
    </ligand>
</feature>
<dbReference type="GO" id="GO:0005524">
    <property type="term" value="F:ATP binding"/>
    <property type="evidence" value="ECO:0007669"/>
    <property type="project" value="UniProtKB-UniRule"/>
</dbReference>
<dbReference type="GO" id="GO:0005776">
    <property type="term" value="C:autophagosome"/>
    <property type="evidence" value="ECO:0007669"/>
    <property type="project" value="TreeGrafter"/>
</dbReference>
<dbReference type="PROSITE" id="PS00107">
    <property type="entry name" value="PROTEIN_KINASE_ATP"/>
    <property type="match status" value="1"/>
</dbReference>
<evidence type="ECO:0000256" key="1">
    <source>
        <dbReference type="ARBA" id="ARBA00022679"/>
    </source>
</evidence>
<reference evidence="7" key="2">
    <citation type="journal article" date="2021" name="Mar. Drugs">
        <title>Genome Reduction and Secondary Metabolism of the Marine Sponge-Associated Cyanobacterium Leptothoe.</title>
        <authorList>
            <person name="Konstantinou D."/>
            <person name="Popin R.V."/>
            <person name="Fewer D.P."/>
            <person name="Sivonen K."/>
            <person name="Gkelis S."/>
        </authorList>
    </citation>
    <scope>NUCLEOTIDE SEQUENCE</scope>
    <source>
        <strain evidence="7">TAU-MAC 1115</strain>
    </source>
</reference>
<keyword evidence="1" id="KW-0808">Transferase</keyword>
<dbReference type="Gene3D" id="1.10.510.10">
    <property type="entry name" value="Transferase(Phosphotransferase) domain 1"/>
    <property type="match status" value="1"/>
</dbReference>
<sequence>MNISHQRSNYRLLGLVGNGQFGRVYCGIHRKTGQLVAIKYLHRHSLPTHAFLRELRCLLSLVHPNIVVCHALENCDQGRRLVLEYCAGGTLRSHMLSTLQLTDIFNLISDVLGGLAHAHQQGVVHCDIKPENILLSHHNGRWRAKISDFGIAKLVQEQPYRQGTGQTGSPAYMAPERFYRQYSPAADVYAVGVILFELLVGQRPFSGTPTVLESAHLNQPVPAAEQLIEPLKAIITKALEKLPARRYPSATEMLADFQTIDLPSLDLALPNRSLHINYCAYTGQPFHQLTKPVEHLKEWSLQSVEQTSTEQPETTHRMLMAHGAQLAILEKQALSCSPQVLDGPVQGLYPSQTGLIVSTEHSLWSGPCPELLTPLLHWPTSTMVDIAPHHRWAATVTPQVKRLNILQLHSSGQTGWSVKRPLSPDLNIRQILAIDSGHLVIVGHSEKTGTQLQLWNRRGMYLNSLDLGIHLRQLTPMRQPHHWMAIDSHAPKTVILLTLKPLRINRITIDIHPTLMIDLPWGYLFSDTEGRILLLDRDFHPIGGIQGPKNITAITPSSSHELIVATWQDQTHTGELHCLDLYTFDLDMIF</sequence>
<dbReference type="PANTHER" id="PTHR24348">
    <property type="entry name" value="SERINE/THREONINE-PROTEIN KINASE UNC-51-RELATED"/>
    <property type="match status" value="1"/>
</dbReference>
<comment type="caution">
    <text evidence="7">The sequence shown here is derived from an EMBL/GenBank/DDBJ whole genome shotgun (WGS) entry which is preliminary data.</text>
</comment>
<dbReference type="RefSeq" id="WP_215609200.1">
    <property type="nucleotide sequence ID" value="NZ_JADOES010000021.1"/>
</dbReference>
<dbReference type="PROSITE" id="PS00108">
    <property type="entry name" value="PROTEIN_KINASE_ST"/>
    <property type="match status" value="1"/>
</dbReference>
<keyword evidence="7" id="KW-0723">Serine/threonine-protein kinase</keyword>
<dbReference type="InterPro" id="IPR011009">
    <property type="entry name" value="Kinase-like_dom_sf"/>
</dbReference>
<dbReference type="GO" id="GO:0005829">
    <property type="term" value="C:cytosol"/>
    <property type="evidence" value="ECO:0007669"/>
    <property type="project" value="TreeGrafter"/>
</dbReference>
<evidence type="ECO:0000256" key="5">
    <source>
        <dbReference type="PROSITE-ProRule" id="PRU10141"/>
    </source>
</evidence>
<dbReference type="Pfam" id="PF00069">
    <property type="entry name" value="Pkinase"/>
    <property type="match status" value="1"/>
</dbReference>